<feature type="transmembrane region" description="Helical" evidence="10">
    <location>
        <begin position="162"/>
        <end position="188"/>
    </location>
</feature>
<proteinExistence type="inferred from homology"/>
<evidence type="ECO:0000313" key="13">
    <source>
        <dbReference type="EMBL" id="KYQ90653.1"/>
    </source>
</evidence>
<dbReference type="InterPro" id="IPR000832">
    <property type="entry name" value="GPCR_2_secretin-like"/>
</dbReference>
<accession>A0A151Z9P8</accession>
<dbReference type="PANTHER" id="PTHR23112:SF44">
    <property type="entry name" value="CYCLIC AMP RECEPTOR-LIKE PROTEIN G"/>
    <property type="match status" value="1"/>
</dbReference>
<evidence type="ECO:0000256" key="8">
    <source>
        <dbReference type="ARBA" id="ARBA00023224"/>
    </source>
</evidence>
<reference evidence="13 14" key="1">
    <citation type="submission" date="2015-12" db="EMBL/GenBank/DDBJ databases">
        <title>Dictyostelia acquired genes for synthesis and detection of signals that induce cell-type specialization by lateral gene transfer from prokaryotes.</title>
        <authorList>
            <person name="Gloeckner G."/>
            <person name="Schaap P."/>
        </authorList>
    </citation>
    <scope>NUCLEOTIDE SEQUENCE [LARGE SCALE GENOMIC DNA]</scope>
    <source>
        <strain evidence="13 14">TK</strain>
    </source>
</reference>
<name>A0A151Z9P8_TIELA</name>
<evidence type="ECO:0000259" key="12">
    <source>
        <dbReference type="PROSITE" id="PS50262"/>
    </source>
</evidence>
<dbReference type="GO" id="GO:0005886">
    <property type="term" value="C:plasma membrane"/>
    <property type="evidence" value="ECO:0007669"/>
    <property type="project" value="TreeGrafter"/>
</dbReference>
<sequence>MSSLPYIPKDYESLNITLVTISSSLSLIGCLFIICAYIHYKELREFHLKLIFILTINDLLIALIFLISTNIDRKLFDTLNYFFPYLCNIPDTILHYFFITSFFWNTCIAHTLLQVIRYNNDRVEKYYKIYHCFSWGFPLLILSSLFLLRYLEKSDCKNILEIYPHLLFLIPLLASFIYNVIVCVLLTISLKSNSNSLFNIYSSPVLGAGSDKHSDHYESISTISDLSSNYSSSGSINYKKIKSGGGIKSKRKTPRIIWTSIFFVLAFAFCWLPTLVAVIMMFIENTQQSRNSKVLFMCTVIFVPLQGFLNACIYGLNDGLRKKLKNSYKNFINRQRISSHDYDSPPLTTLPSPSCHCWPFSLFSQKSSPISSSDPYAPLIPDYNDDSDVDSPLHQSQQHNIDNPYYQPTSSSKSIQYYMIN</sequence>
<dbReference type="GO" id="GO:0007166">
    <property type="term" value="P:cell surface receptor signaling pathway"/>
    <property type="evidence" value="ECO:0007669"/>
    <property type="project" value="InterPro"/>
</dbReference>
<dbReference type="GO" id="GO:0007189">
    <property type="term" value="P:adenylate cyclase-activating G protein-coupled receptor signaling pathway"/>
    <property type="evidence" value="ECO:0007669"/>
    <property type="project" value="TreeGrafter"/>
</dbReference>
<keyword evidence="8" id="KW-0807">Transducer</keyword>
<dbReference type="Gene3D" id="1.20.1070.10">
    <property type="entry name" value="Rhodopsin 7-helix transmembrane proteins"/>
    <property type="match status" value="1"/>
</dbReference>
<feature type="domain" description="G-protein coupled receptors family 2 profile 2" evidence="11">
    <location>
        <begin position="15"/>
        <end position="318"/>
    </location>
</feature>
<dbReference type="PANTHER" id="PTHR23112">
    <property type="entry name" value="G PROTEIN-COUPLED RECEPTOR 157-RELATED"/>
    <property type="match status" value="1"/>
</dbReference>
<evidence type="ECO:0000256" key="1">
    <source>
        <dbReference type="ARBA" id="ARBA00004141"/>
    </source>
</evidence>
<feature type="compositionally biased region" description="Polar residues" evidence="9">
    <location>
        <begin position="393"/>
        <end position="409"/>
    </location>
</feature>
<dbReference type="GO" id="GO:0004930">
    <property type="term" value="F:G protein-coupled receptor activity"/>
    <property type="evidence" value="ECO:0007669"/>
    <property type="project" value="UniProtKB-KW"/>
</dbReference>
<dbReference type="InterPro" id="IPR017981">
    <property type="entry name" value="GPCR_2-like_7TM"/>
</dbReference>
<evidence type="ECO:0000256" key="2">
    <source>
        <dbReference type="ARBA" id="ARBA00008360"/>
    </source>
</evidence>
<dbReference type="EMBL" id="LODT01000037">
    <property type="protein sequence ID" value="KYQ90653.1"/>
    <property type="molecule type" value="Genomic_DNA"/>
</dbReference>
<evidence type="ECO:0000256" key="7">
    <source>
        <dbReference type="ARBA" id="ARBA00023170"/>
    </source>
</evidence>
<keyword evidence="14" id="KW-1185">Reference proteome</keyword>
<keyword evidence="5" id="KW-0297">G-protein coupled receptor</keyword>
<dbReference type="AlphaFoldDB" id="A0A151Z9P8"/>
<dbReference type="SUPFAM" id="SSF81321">
    <property type="entry name" value="Family A G protein-coupled receptor-like"/>
    <property type="match status" value="1"/>
</dbReference>
<comment type="caution">
    <text evidence="13">The sequence shown here is derived from an EMBL/GenBank/DDBJ whole genome shotgun (WGS) entry which is preliminary data.</text>
</comment>
<evidence type="ECO:0000256" key="4">
    <source>
        <dbReference type="ARBA" id="ARBA00022989"/>
    </source>
</evidence>
<evidence type="ECO:0000256" key="10">
    <source>
        <dbReference type="SAM" id="Phobius"/>
    </source>
</evidence>
<dbReference type="PRINTS" id="PR02001">
    <property type="entry name" value="GCR1CAMPR"/>
</dbReference>
<dbReference type="OrthoDB" id="100006at2759"/>
<evidence type="ECO:0000256" key="6">
    <source>
        <dbReference type="ARBA" id="ARBA00023136"/>
    </source>
</evidence>
<dbReference type="FunCoup" id="A0A151Z9P8">
    <property type="interactions" value="491"/>
</dbReference>
<keyword evidence="3 10" id="KW-0812">Transmembrane</keyword>
<dbReference type="InterPro" id="IPR022343">
    <property type="entry name" value="GCR1-cAMP_receptor"/>
</dbReference>
<feature type="transmembrane region" description="Helical" evidence="10">
    <location>
        <begin position="128"/>
        <end position="150"/>
    </location>
</feature>
<evidence type="ECO:0000256" key="9">
    <source>
        <dbReference type="SAM" id="MobiDB-lite"/>
    </source>
</evidence>
<feature type="transmembrane region" description="Helical" evidence="10">
    <location>
        <begin position="256"/>
        <end position="282"/>
    </location>
</feature>
<feature type="transmembrane region" description="Helical" evidence="10">
    <location>
        <begin position="16"/>
        <end position="38"/>
    </location>
</feature>
<dbReference type="Proteomes" id="UP000076078">
    <property type="component" value="Unassembled WGS sequence"/>
</dbReference>
<feature type="transmembrane region" description="Helical" evidence="10">
    <location>
        <begin position="294"/>
        <end position="316"/>
    </location>
</feature>
<feature type="domain" description="G-protein coupled receptors family 1 profile" evidence="12">
    <location>
        <begin position="29"/>
        <end position="314"/>
    </location>
</feature>
<evidence type="ECO:0000256" key="3">
    <source>
        <dbReference type="ARBA" id="ARBA00022692"/>
    </source>
</evidence>
<gene>
    <name evidence="13" type="ORF">DLAC_09287</name>
</gene>
<dbReference type="OMA" id="KLIFIMT"/>
<comment type="subcellular location">
    <subcellularLocation>
        <location evidence="1">Membrane</location>
        <topology evidence="1">Multi-pass membrane protein</topology>
    </subcellularLocation>
</comment>
<feature type="region of interest" description="Disordered" evidence="9">
    <location>
        <begin position="387"/>
        <end position="409"/>
    </location>
</feature>
<keyword evidence="4 10" id="KW-1133">Transmembrane helix</keyword>
<organism evidence="13 14">
    <name type="scientific">Tieghemostelium lacteum</name>
    <name type="common">Slime mold</name>
    <name type="synonym">Dictyostelium lacteum</name>
    <dbReference type="NCBI Taxonomy" id="361077"/>
    <lineage>
        <taxon>Eukaryota</taxon>
        <taxon>Amoebozoa</taxon>
        <taxon>Evosea</taxon>
        <taxon>Eumycetozoa</taxon>
        <taxon>Dictyostelia</taxon>
        <taxon>Dictyosteliales</taxon>
        <taxon>Raperosteliaceae</taxon>
        <taxon>Tieghemostelium</taxon>
    </lineage>
</organism>
<keyword evidence="7 13" id="KW-0675">Receptor</keyword>
<evidence type="ECO:0000256" key="5">
    <source>
        <dbReference type="ARBA" id="ARBA00023040"/>
    </source>
</evidence>
<dbReference type="Pfam" id="PF00002">
    <property type="entry name" value="7tm_2"/>
    <property type="match status" value="1"/>
</dbReference>
<keyword evidence="6 10" id="KW-0472">Membrane</keyword>
<dbReference type="PRINTS" id="PR02000">
    <property type="entry name" value="GCR1PLANT"/>
</dbReference>
<feature type="transmembrane region" description="Helical" evidence="10">
    <location>
        <begin position="50"/>
        <end position="71"/>
    </location>
</feature>
<evidence type="ECO:0000313" key="14">
    <source>
        <dbReference type="Proteomes" id="UP000076078"/>
    </source>
</evidence>
<dbReference type="PROSITE" id="PS50261">
    <property type="entry name" value="G_PROTEIN_RECEP_F2_4"/>
    <property type="match status" value="1"/>
</dbReference>
<dbReference type="InterPro" id="IPR017452">
    <property type="entry name" value="GPCR_Rhodpsn_7TM"/>
</dbReference>
<comment type="similarity">
    <text evidence="2">Belongs to the G-protein coupled receptor 5 family.</text>
</comment>
<dbReference type="InterPro" id="IPR022340">
    <property type="entry name" value="GPCR_GCR1_put"/>
</dbReference>
<dbReference type="PROSITE" id="PS50262">
    <property type="entry name" value="G_PROTEIN_RECEP_F1_2"/>
    <property type="match status" value="1"/>
</dbReference>
<dbReference type="InParanoid" id="A0A151Z9P8"/>
<feature type="transmembrane region" description="Helical" evidence="10">
    <location>
        <begin position="93"/>
        <end position="116"/>
    </location>
</feature>
<evidence type="ECO:0000259" key="11">
    <source>
        <dbReference type="PROSITE" id="PS50261"/>
    </source>
</evidence>
<protein>
    <submittedName>
        <fullName evidence="13">G-protein-coupled receptor family protein</fullName>
    </submittedName>
</protein>